<dbReference type="SUPFAM" id="SSF48371">
    <property type="entry name" value="ARM repeat"/>
    <property type="match status" value="1"/>
</dbReference>
<keyword evidence="1" id="KW-0472">Membrane</keyword>
<feature type="domain" description="DNA mimic protein DMP19 C-terminal" evidence="2">
    <location>
        <begin position="376"/>
        <end position="487"/>
    </location>
</feature>
<dbReference type="InterPro" id="IPR016024">
    <property type="entry name" value="ARM-type_fold"/>
</dbReference>
<dbReference type="Pfam" id="PF13646">
    <property type="entry name" value="HEAT_2"/>
    <property type="match status" value="1"/>
</dbReference>
<dbReference type="InterPro" id="IPR011989">
    <property type="entry name" value="ARM-like"/>
</dbReference>
<dbReference type="Gene3D" id="1.20.1420.60">
    <property type="match status" value="1"/>
</dbReference>
<organism evidence="3 4">
    <name type="scientific">Rhodopirellula maiorica SM1</name>
    <dbReference type="NCBI Taxonomy" id="1265738"/>
    <lineage>
        <taxon>Bacteria</taxon>
        <taxon>Pseudomonadati</taxon>
        <taxon>Planctomycetota</taxon>
        <taxon>Planctomycetia</taxon>
        <taxon>Pirellulales</taxon>
        <taxon>Pirellulaceae</taxon>
        <taxon>Novipirellula</taxon>
    </lineage>
</organism>
<protein>
    <submittedName>
        <fullName evidence="3">PBS lyase HEAT domain protein repeat-containing protein</fullName>
    </submittedName>
</protein>
<proteinExistence type="predicted"/>
<reference evidence="3 4" key="1">
    <citation type="journal article" date="2013" name="Mar. Genomics">
        <title>Expression of sulfatases in Rhodopirellula baltica and the diversity of sulfatases in the genus Rhodopirellula.</title>
        <authorList>
            <person name="Wegner C.E."/>
            <person name="Richter-Heitmann T."/>
            <person name="Klindworth A."/>
            <person name="Klockow C."/>
            <person name="Richter M."/>
            <person name="Achstetter T."/>
            <person name="Glockner F.O."/>
            <person name="Harder J."/>
        </authorList>
    </citation>
    <scope>NUCLEOTIDE SEQUENCE [LARGE SCALE GENOMIC DNA]</scope>
    <source>
        <strain evidence="3 4">SM1</strain>
    </source>
</reference>
<keyword evidence="4" id="KW-1185">Reference proteome</keyword>
<keyword evidence="1" id="KW-0812">Transmembrane</keyword>
<evidence type="ECO:0000259" key="2">
    <source>
        <dbReference type="Pfam" id="PF14300"/>
    </source>
</evidence>
<keyword evidence="3" id="KW-0456">Lyase</keyword>
<dbReference type="EMBL" id="ANOG01000614">
    <property type="protein sequence ID" value="EMI18780.1"/>
    <property type="molecule type" value="Genomic_DNA"/>
</dbReference>
<comment type="caution">
    <text evidence="3">The sequence shown here is derived from an EMBL/GenBank/DDBJ whole genome shotgun (WGS) entry which is preliminary data.</text>
</comment>
<feature type="transmembrane region" description="Helical" evidence="1">
    <location>
        <begin position="12"/>
        <end position="34"/>
    </location>
</feature>
<dbReference type="GO" id="GO:0016829">
    <property type="term" value="F:lyase activity"/>
    <property type="evidence" value="ECO:0007669"/>
    <property type="project" value="UniProtKB-KW"/>
</dbReference>
<sequence>MRIANFAKGKCYVTKFFVVVVIILVVGLAIRHFMRTDAGQTQKQPGFREFVKNPELWNDMIAEHEEVDATAKQAEAWNAEEIRSNVVRYVFAPETPRELWGLGRALKSLSPRTNDALLSILRDNSKQERLARLQQGDLLEEAPVMRVCELFKGNMPAEAFPLLQPFLAHESDEIRKSCILAIAETGSAESLPVIEQGLNDEDEYVRSYALMGMQRAIEANKLSPTVATGVVPSLESLIRQDRNVDDAARILTQVNFSRAESFLLSEEILDTDKRYLHEILRVINQFNLQIERNTVRSLILTYADRDMKYPINYALGESLALLGKHKMAEDIAVLEEYSNHSDDHVSEGAARGLIASHDLQNFEDRIWAKEKSSGWESLNKEQQMYSAVFWLDAEVNNGGHSQYFFNSAGNNWQVAREGLKAMGSTERLPTFEGVLSLFGDEKPFPDREKRQEQLAAVYANNEKAFDEYDSKYYAANESVEVLSRRFVIKNADKFK</sequence>
<evidence type="ECO:0000256" key="1">
    <source>
        <dbReference type="SAM" id="Phobius"/>
    </source>
</evidence>
<evidence type="ECO:0000313" key="4">
    <source>
        <dbReference type="Proteomes" id="UP000011991"/>
    </source>
</evidence>
<dbReference type="Pfam" id="PF14300">
    <property type="entry name" value="DMP19"/>
    <property type="match status" value="1"/>
</dbReference>
<dbReference type="PATRIC" id="fig|1265738.3.peg.4309"/>
<evidence type="ECO:0000313" key="3">
    <source>
        <dbReference type="EMBL" id="EMI18780.1"/>
    </source>
</evidence>
<gene>
    <name evidence="3" type="ORF">RMSM_04300</name>
</gene>
<dbReference type="InterPro" id="IPR025402">
    <property type="entry name" value="DMP19_C"/>
</dbReference>
<dbReference type="AlphaFoldDB" id="M5RHL8"/>
<accession>M5RHL8</accession>
<keyword evidence="1" id="KW-1133">Transmembrane helix</keyword>
<name>M5RHL8_9BACT</name>
<dbReference type="Gene3D" id="1.25.10.10">
    <property type="entry name" value="Leucine-rich Repeat Variant"/>
    <property type="match status" value="1"/>
</dbReference>
<dbReference type="Proteomes" id="UP000011991">
    <property type="component" value="Unassembled WGS sequence"/>
</dbReference>